<evidence type="ECO:0000313" key="3">
    <source>
        <dbReference type="Proteomes" id="UP001151760"/>
    </source>
</evidence>
<name>A0ABQ5CP21_9ASTR</name>
<proteinExistence type="predicted"/>
<evidence type="ECO:0000256" key="1">
    <source>
        <dbReference type="SAM" id="MobiDB-lite"/>
    </source>
</evidence>
<reference evidence="2" key="2">
    <citation type="submission" date="2022-01" db="EMBL/GenBank/DDBJ databases">
        <authorList>
            <person name="Yamashiro T."/>
            <person name="Shiraishi A."/>
            <person name="Satake H."/>
            <person name="Nakayama K."/>
        </authorList>
    </citation>
    <scope>NUCLEOTIDE SEQUENCE</scope>
</reference>
<comment type="caution">
    <text evidence="2">The sequence shown here is derived from an EMBL/GenBank/DDBJ whole genome shotgun (WGS) entry which is preliminary data.</text>
</comment>
<sequence>MMKLKEFQESKDVSNESKTADTVCNDAFEVSQGLSKRIVELEKDLSKFEAKSIAFEIALQHKSRENNSLKTVQKENENFMASLQLENAHLKQTYKDLFESVKRSKVNTNQCDEVKVKDNFDEIETKNIELEYRVASLIKENEHLKLTYKNLFDSIKKSRFNNIFKKIEFFKKKQLDISELNKESGEKRNLFENETSVFQIKIDELKKSLAKQIKENFDLLIKIDNLENVFADEGKKATLGKLNAFDNENCDFESKVIHLEKIISQKSKDFDEVNLELSNRTAKFEAYFEKLEKMKVVLKRQLARKSVETKFDKSSILGKPPSDKHLINSQISKSWFIPKIVVQKDFSKPVTAQSLPKNEMDQFLKRIASLESKLASQDIHSCQKEYHELRTSYNVLKVKFDALNRKKWNINVSKSSKPKESVSEKVHTGEFSKPFLRRVSQFTTYSLQKDRKFSKNSQSFETFFPQKGFKTRASNAKNQSFATSHSCFTPVKQVWRPKQSHSKSFKYSKSEMFLLQNKNDSASTIHKKERFSNNAKTNFRNVSSSDNNKMESSRQAKI</sequence>
<keyword evidence="3" id="KW-1185">Reference proteome</keyword>
<dbReference type="EMBL" id="BQNB010014432">
    <property type="protein sequence ID" value="GJT28083.1"/>
    <property type="molecule type" value="Genomic_DNA"/>
</dbReference>
<feature type="compositionally biased region" description="Basic and acidic residues" evidence="1">
    <location>
        <begin position="548"/>
        <end position="558"/>
    </location>
</feature>
<organism evidence="2 3">
    <name type="scientific">Tanacetum coccineum</name>
    <dbReference type="NCBI Taxonomy" id="301880"/>
    <lineage>
        <taxon>Eukaryota</taxon>
        <taxon>Viridiplantae</taxon>
        <taxon>Streptophyta</taxon>
        <taxon>Embryophyta</taxon>
        <taxon>Tracheophyta</taxon>
        <taxon>Spermatophyta</taxon>
        <taxon>Magnoliopsida</taxon>
        <taxon>eudicotyledons</taxon>
        <taxon>Gunneridae</taxon>
        <taxon>Pentapetalae</taxon>
        <taxon>asterids</taxon>
        <taxon>campanulids</taxon>
        <taxon>Asterales</taxon>
        <taxon>Asteraceae</taxon>
        <taxon>Asteroideae</taxon>
        <taxon>Anthemideae</taxon>
        <taxon>Anthemidinae</taxon>
        <taxon>Tanacetum</taxon>
    </lineage>
</organism>
<reference evidence="2" key="1">
    <citation type="journal article" date="2022" name="Int. J. Mol. Sci.">
        <title>Draft Genome of Tanacetum Coccineum: Genomic Comparison of Closely Related Tanacetum-Family Plants.</title>
        <authorList>
            <person name="Yamashiro T."/>
            <person name="Shiraishi A."/>
            <person name="Nakayama K."/>
            <person name="Satake H."/>
        </authorList>
    </citation>
    <scope>NUCLEOTIDE SEQUENCE</scope>
</reference>
<feature type="compositionally biased region" description="Polar residues" evidence="1">
    <location>
        <begin position="532"/>
        <end position="547"/>
    </location>
</feature>
<evidence type="ECO:0000313" key="2">
    <source>
        <dbReference type="EMBL" id="GJT28083.1"/>
    </source>
</evidence>
<gene>
    <name evidence="2" type="ORF">Tco_0908358</name>
</gene>
<protein>
    <submittedName>
        <fullName evidence="2">Uncharacterized protein</fullName>
    </submittedName>
</protein>
<accession>A0ABQ5CP21</accession>
<dbReference type="Proteomes" id="UP001151760">
    <property type="component" value="Unassembled WGS sequence"/>
</dbReference>
<feature type="region of interest" description="Disordered" evidence="1">
    <location>
        <begin position="524"/>
        <end position="558"/>
    </location>
</feature>